<dbReference type="InterPro" id="IPR041916">
    <property type="entry name" value="Anti_sigma_zinc_sf"/>
</dbReference>
<dbReference type="Gene3D" id="1.10.10.1320">
    <property type="entry name" value="Anti-sigma factor, zinc-finger domain"/>
    <property type="match status" value="1"/>
</dbReference>
<reference evidence="2 3" key="1">
    <citation type="submission" date="2020-08" db="EMBL/GenBank/DDBJ databases">
        <title>Genome sequence of Hymenobacter qilianensis JCM 19763T.</title>
        <authorList>
            <person name="Hyun D.-W."/>
            <person name="Bae J.-W."/>
        </authorList>
    </citation>
    <scope>NUCLEOTIDE SEQUENCE [LARGE SCALE GENOMIC DNA]</scope>
    <source>
        <strain evidence="2 3">JCM 19763</strain>
    </source>
</reference>
<gene>
    <name evidence="2" type="ORF">H9L05_03385</name>
</gene>
<feature type="domain" description="Putative zinc-finger" evidence="1">
    <location>
        <begin position="10"/>
        <end position="44"/>
    </location>
</feature>
<dbReference type="Pfam" id="PF13490">
    <property type="entry name" value="zf-HC2"/>
    <property type="match status" value="1"/>
</dbReference>
<dbReference type="KEGG" id="hqi:H9L05_03385"/>
<sequence>MNITPSSSDCLDVADLLVDYAEHSLPPEQTARMAAHVANCPRCQERVAQLQELGANLKQPSP</sequence>
<evidence type="ECO:0000313" key="2">
    <source>
        <dbReference type="EMBL" id="QNP52795.1"/>
    </source>
</evidence>
<name>A0A7H0GWX9_9BACT</name>
<dbReference type="AlphaFoldDB" id="A0A7H0GWX9"/>
<accession>A0A7H0GWX9</accession>
<evidence type="ECO:0000313" key="3">
    <source>
        <dbReference type="Proteomes" id="UP000516093"/>
    </source>
</evidence>
<protein>
    <submittedName>
        <fullName evidence="2">Zf-HC2 domain-containing protein</fullName>
    </submittedName>
</protein>
<dbReference type="InterPro" id="IPR027383">
    <property type="entry name" value="Znf_put"/>
</dbReference>
<dbReference type="EMBL" id="CP060784">
    <property type="protein sequence ID" value="QNP52795.1"/>
    <property type="molecule type" value="Genomic_DNA"/>
</dbReference>
<dbReference type="Proteomes" id="UP000516093">
    <property type="component" value="Chromosome"/>
</dbReference>
<evidence type="ECO:0000259" key="1">
    <source>
        <dbReference type="Pfam" id="PF13490"/>
    </source>
</evidence>
<dbReference type="RefSeq" id="WP_187733033.1">
    <property type="nucleotide sequence ID" value="NZ_CP060784.1"/>
</dbReference>
<proteinExistence type="predicted"/>
<keyword evidence="3" id="KW-1185">Reference proteome</keyword>
<organism evidence="2 3">
    <name type="scientific">Hymenobacter qilianensis</name>
    <dbReference type="NCBI Taxonomy" id="1385715"/>
    <lineage>
        <taxon>Bacteria</taxon>
        <taxon>Pseudomonadati</taxon>
        <taxon>Bacteroidota</taxon>
        <taxon>Cytophagia</taxon>
        <taxon>Cytophagales</taxon>
        <taxon>Hymenobacteraceae</taxon>
        <taxon>Hymenobacter</taxon>
    </lineage>
</organism>